<feature type="region of interest" description="Disordered" evidence="5">
    <location>
        <begin position="1"/>
        <end position="41"/>
    </location>
</feature>
<keyword evidence="3" id="KW-0804">Transcription</keyword>
<dbReference type="InterPro" id="IPR006447">
    <property type="entry name" value="Myb_dom_plants"/>
</dbReference>
<evidence type="ECO:0000256" key="5">
    <source>
        <dbReference type="SAM" id="MobiDB-lite"/>
    </source>
</evidence>
<evidence type="ECO:0000256" key="3">
    <source>
        <dbReference type="ARBA" id="ARBA00023163"/>
    </source>
</evidence>
<dbReference type="Pfam" id="PF00249">
    <property type="entry name" value="Myb_DNA-binding"/>
    <property type="match status" value="1"/>
</dbReference>
<evidence type="ECO:0000313" key="8">
    <source>
        <dbReference type="Proteomes" id="UP001567538"/>
    </source>
</evidence>
<dbReference type="NCBIfam" id="TIGR01557">
    <property type="entry name" value="myb_SHAQKYF"/>
    <property type="match status" value="1"/>
</dbReference>
<dbReference type="FunFam" id="1.10.10.60:FF:000002">
    <property type="entry name" value="Myb family transcription factor"/>
    <property type="match status" value="1"/>
</dbReference>
<dbReference type="GO" id="GO:0005634">
    <property type="term" value="C:nucleus"/>
    <property type="evidence" value="ECO:0007669"/>
    <property type="project" value="UniProtKB-SubCell"/>
</dbReference>
<dbReference type="PANTHER" id="PTHR31499:SF43">
    <property type="entry name" value="MYB FAMILY TRANSCRIPTION FACTOR APL"/>
    <property type="match status" value="1"/>
</dbReference>
<dbReference type="PROSITE" id="PS51294">
    <property type="entry name" value="HTH_MYB"/>
    <property type="match status" value="1"/>
</dbReference>
<name>A0ABD1HVR8_SALDI</name>
<evidence type="ECO:0000256" key="4">
    <source>
        <dbReference type="ARBA" id="ARBA00023242"/>
    </source>
</evidence>
<comment type="caution">
    <text evidence="7">The sequence shown here is derived from an EMBL/GenBank/DDBJ whole genome shotgun (WGS) entry which is preliminary data.</text>
</comment>
<feature type="domain" description="HTH myb-type" evidence="6">
    <location>
        <begin position="56"/>
        <end position="113"/>
    </location>
</feature>
<dbReference type="Gene3D" id="1.10.10.60">
    <property type="entry name" value="Homeodomain-like"/>
    <property type="match status" value="1"/>
</dbReference>
<reference evidence="7 8" key="1">
    <citation type="submission" date="2024-06" db="EMBL/GenBank/DDBJ databases">
        <title>A chromosome level genome sequence of Diviner's sage (Salvia divinorum).</title>
        <authorList>
            <person name="Ford S.A."/>
            <person name="Ro D.-K."/>
            <person name="Ness R.W."/>
            <person name="Phillips M.A."/>
        </authorList>
    </citation>
    <scope>NUCLEOTIDE SEQUENCE [LARGE SCALE GENOMIC DNA]</scope>
    <source>
        <strain evidence="7">SAF-2024a</strain>
        <tissue evidence="7">Leaf</tissue>
    </source>
</reference>
<dbReference type="EMBL" id="JBEAFC010000004">
    <property type="protein sequence ID" value="KAL1560526.1"/>
    <property type="molecule type" value="Genomic_DNA"/>
</dbReference>
<keyword evidence="4" id="KW-0539">Nucleus</keyword>
<evidence type="ECO:0000259" key="6">
    <source>
        <dbReference type="PROSITE" id="PS51294"/>
    </source>
</evidence>
<dbReference type="InterPro" id="IPR017930">
    <property type="entry name" value="Myb_dom"/>
</dbReference>
<dbReference type="InterPro" id="IPR009057">
    <property type="entry name" value="Homeodomain-like_sf"/>
</dbReference>
<proteinExistence type="predicted"/>
<dbReference type="Proteomes" id="UP001567538">
    <property type="component" value="Unassembled WGS sequence"/>
</dbReference>
<comment type="subcellular location">
    <subcellularLocation>
        <location evidence="1">Nucleus</location>
    </subcellularLocation>
</comment>
<evidence type="ECO:0000313" key="7">
    <source>
        <dbReference type="EMBL" id="KAL1560526.1"/>
    </source>
</evidence>
<keyword evidence="8" id="KW-1185">Reference proteome</keyword>
<sequence>MATRRDSSGTSGWAPAPVGAEDAIFGAENERRPHELALPQNQPKTDSDFFRLLYPKQRLRWTTELHEQFVNAVAELGGADKATPKSISKLMAVEGITFFHIKSHLQKFRLGKTGRRLRRKEFISLNYYRKGDDILPPVNQRARGSSTPSEFKINGSKIVGAEACGNLHLLVENPQAATEKFEAPEKISGQISNEAASTSGSKSAEAVKLALLPLFPTYEWPEYLHASGQNISMDNSHHSC</sequence>
<accession>A0ABD1HVR8</accession>
<evidence type="ECO:0000256" key="2">
    <source>
        <dbReference type="ARBA" id="ARBA00023015"/>
    </source>
</evidence>
<keyword evidence="2" id="KW-0805">Transcription regulation</keyword>
<evidence type="ECO:0000256" key="1">
    <source>
        <dbReference type="ARBA" id="ARBA00004123"/>
    </source>
</evidence>
<dbReference type="InterPro" id="IPR046955">
    <property type="entry name" value="PHR1-like"/>
</dbReference>
<dbReference type="SUPFAM" id="SSF46689">
    <property type="entry name" value="Homeodomain-like"/>
    <property type="match status" value="1"/>
</dbReference>
<dbReference type="InterPro" id="IPR001005">
    <property type="entry name" value="SANT/Myb"/>
</dbReference>
<gene>
    <name evidence="7" type="ORF">AAHA92_10726</name>
</gene>
<protein>
    <submittedName>
        <fullName evidence="7">Myb-related protein 2-like</fullName>
    </submittedName>
</protein>
<dbReference type="PANTHER" id="PTHR31499">
    <property type="entry name" value="MYB FAMILY TRANSCRIPTION FACTOR PHL11"/>
    <property type="match status" value="1"/>
</dbReference>
<dbReference type="AlphaFoldDB" id="A0ABD1HVR8"/>
<organism evidence="7 8">
    <name type="scientific">Salvia divinorum</name>
    <name type="common">Maria pastora</name>
    <name type="synonym">Diviner's sage</name>
    <dbReference type="NCBI Taxonomy" id="28513"/>
    <lineage>
        <taxon>Eukaryota</taxon>
        <taxon>Viridiplantae</taxon>
        <taxon>Streptophyta</taxon>
        <taxon>Embryophyta</taxon>
        <taxon>Tracheophyta</taxon>
        <taxon>Spermatophyta</taxon>
        <taxon>Magnoliopsida</taxon>
        <taxon>eudicotyledons</taxon>
        <taxon>Gunneridae</taxon>
        <taxon>Pentapetalae</taxon>
        <taxon>asterids</taxon>
        <taxon>lamiids</taxon>
        <taxon>Lamiales</taxon>
        <taxon>Lamiaceae</taxon>
        <taxon>Nepetoideae</taxon>
        <taxon>Mentheae</taxon>
        <taxon>Salviinae</taxon>
        <taxon>Salvia</taxon>
        <taxon>Salvia subgen. Calosphace</taxon>
    </lineage>
</organism>